<sequence length="324" mass="35611">MQILNHEEGRVSAPGLYQMPARVYHADPAPEPSLSSSIAKVLITQSQEHAWSEHPRLGKAPDAERDPTRPMEIGTAAHKLILGHGADLVIIDAADYKGGAAKASRAAAYAAGDAPILRPDCEKAETLASQVALRLARIPGCEGFQGAPAEVVAIARDVSGAWLRIMMDRVEIHADHAIIWDVKTGDQSAAPQTLGRRVEQMGMEVQAAFYIHVLGLLFPHLQGRIAFRWIFIENDAPHGLCVAEADAAGLHIGAHKVTLALTRWNKGLKSGTWTGYPTQIVRVDYPEWAQKRWAEREELELSQEVQNFDLNKSPWRPLDWEDAA</sequence>
<evidence type="ECO:0000256" key="1">
    <source>
        <dbReference type="SAM" id="MobiDB-lite"/>
    </source>
</evidence>
<feature type="region of interest" description="Disordered" evidence="1">
    <location>
        <begin position="49"/>
        <end position="69"/>
    </location>
</feature>
<dbReference type="Proteomes" id="UP001549145">
    <property type="component" value="Unassembled WGS sequence"/>
</dbReference>
<feature type="domain" description="PD-(D/E)XK endonuclease-like" evidence="2">
    <location>
        <begin position="51"/>
        <end position="221"/>
    </location>
</feature>
<evidence type="ECO:0000313" key="3">
    <source>
        <dbReference type="EMBL" id="MET3691710.1"/>
    </source>
</evidence>
<gene>
    <name evidence="3" type="ORF">ABID43_001235</name>
</gene>
<protein>
    <recommendedName>
        <fullName evidence="2">PD-(D/E)XK endonuclease-like domain-containing protein</fullName>
    </recommendedName>
</protein>
<name>A0ABV2L4L5_9HYPH</name>
<dbReference type="InterPro" id="IPR038726">
    <property type="entry name" value="PDDEXK_AddAB-type"/>
</dbReference>
<proteinExistence type="predicted"/>
<dbReference type="RefSeq" id="WP_238276917.1">
    <property type="nucleotide sequence ID" value="NZ_BPQL01000019.1"/>
</dbReference>
<reference evidence="3 4" key="1">
    <citation type="submission" date="2024-06" db="EMBL/GenBank/DDBJ databases">
        <title>Genomic Encyclopedia of Type Strains, Phase IV (KMG-IV): sequencing the most valuable type-strain genomes for metagenomic binning, comparative biology and taxonomic classification.</title>
        <authorList>
            <person name="Goeker M."/>
        </authorList>
    </citation>
    <scope>NUCLEOTIDE SEQUENCE [LARGE SCALE GENOMIC DNA]</scope>
    <source>
        <strain evidence="3 4">DSM 21331</strain>
    </source>
</reference>
<dbReference type="Pfam" id="PF12705">
    <property type="entry name" value="PDDEXK_1"/>
    <property type="match status" value="1"/>
</dbReference>
<comment type="caution">
    <text evidence="3">The sequence shown here is derived from an EMBL/GenBank/DDBJ whole genome shotgun (WGS) entry which is preliminary data.</text>
</comment>
<organism evidence="3 4">
    <name type="scientific">Methylobacterium goesingense</name>
    <dbReference type="NCBI Taxonomy" id="243690"/>
    <lineage>
        <taxon>Bacteria</taxon>
        <taxon>Pseudomonadati</taxon>
        <taxon>Pseudomonadota</taxon>
        <taxon>Alphaproteobacteria</taxon>
        <taxon>Hyphomicrobiales</taxon>
        <taxon>Methylobacteriaceae</taxon>
        <taxon>Methylobacterium</taxon>
    </lineage>
</organism>
<feature type="compositionally biased region" description="Basic and acidic residues" evidence="1">
    <location>
        <begin position="50"/>
        <end position="69"/>
    </location>
</feature>
<evidence type="ECO:0000313" key="4">
    <source>
        <dbReference type="Proteomes" id="UP001549145"/>
    </source>
</evidence>
<accession>A0ABV2L4L5</accession>
<evidence type="ECO:0000259" key="2">
    <source>
        <dbReference type="Pfam" id="PF12705"/>
    </source>
</evidence>
<dbReference type="EMBL" id="JBEPMM010000002">
    <property type="protein sequence ID" value="MET3691710.1"/>
    <property type="molecule type" value="Genomic_DNA"/>
</dbReference>
<dbReference type="InterPro" id="IPR011604">
    <property type="entry name" value="PDDEXK-like_dom_sf"/>
</dbReference>
<keyword evidence="4" id="KW-1185">Reference proteome</keyword>
<dbReference type="Gene3D" id="3.90.320.10">
    <property type="match status" value="1"/>
</dbReference>